<dbReference type="SUPFAM" id="SSF53448">
    <property type="entry name" value="Nucleotide-diphospho-sugar transferases"/>
    <property type="match status" value="1"/>
</dbReference>
<dbReference type="CDD" id="cd02522">
    <property type="entry name" value="GT_2_like_a"/>
    <property type="match status" value="1"/>
</dbReference>
<keyword evidence="8" id="KW-1185">Reference proteome</keyword>
<dbReference type="Pfam" id="PF00535">
    <property type="entry name" value="Glycos_transf_2"/>
    <property type="match status" value="1"/>
</dbReference>
<dbReference type="EMBL" id="CP048711">
    <property type="protein sequence ID" value="QIB67764.1"/>
    <property type="molecule type" value="Genomic_DNA"/>
</dbReference>
<evidence type="ECO:0000256" key="1">
    <source>
        <dbReference type="ARBA" id="ARBA00004236"/>
    </source>
</evidence>
<keyword evidence="2" id="KW-1003">Cell membrane</keyword>
<proteinExistence type="predicted"/>
<dbReference type="GO" id="GO:0005886">
    <property type="term" value="C:plasma membrane"/>
    <property type="evidence" value="ECO:0007669"/>
    <property type="project" value="UniProtKB-SubCell"/>
</dbReference>
<dbReference type="Gene3D" id="3.90.550.10">
    <property type="entry name" value="Spore Coat Polysaccharide Biosynthesis Protein SpsA, Chain A"/>
    <property type="match status" value="1"/>
</dbReference>
<dbReference type="Proteomes" id="UP000477680">
    <property type="component" value="Chromosome"/>
</dbReference>
<dbReference type="AlphaFoldDB" id="A0A6C0UCB4"/>
<reference evidence="7 8" key="1">
    <citation type="submission" date="2020-02" db="EMBL/GenBank/DDBJ databases">
        <title>Genome sequencing for Kineobactrum sp. M2.</title>
        <authorList>
            <person name="Park S.-J."/>
        </authorList>
    </citation>
    <scope>NUCLEOTIDE SEQUENCE [LARGE SCALE GENOMIC DNA]</scope>
    <source>
        <strain evidence="7 8">M2</strain>
    </source>
</reference>
<gene>
    <name evidence="7" type="ORF">G3T16_19390</name>
</gene>
<keyword evidence="4 7" id="KW-0808">Transferase</keyword>
<sequence length="227" mass="25425">MTRHCSFIIPVLNEAPHIASVLQTLAERFPEAQRIVVDGGSTDATVAQALPHCTQLLLGARGRAAQMNLGARVASGDYLLFLHADSVPDFDMQQLTACLHGRPQWGFCRLRLSGRQPVFRLLEWAINRRSSLSGIGTGDQMLLLRRDVFERNQGFATLPLMEDVELCARLRQQARPRVLPLTVETSSRRWEQRGVARTVLQMWALRLGFALGVAPAHLSRAYYGRQL</sequence>
<keyword evidence="5" id="KW-0472">Membrane</keyword>
<keyword evidence="3" id="KW-0328">Glycosyltransferase</keyword>
<evidence type="ECO:0000256" key="3">
    <source>
        <dbReference type="ARBA" id="ARBA00022676"/>
    </source>
</evidence>
<dbReference type="PANTHER" id="PTHR43646">
    <property type="entry name" value="GLYCOSYLTRANSFERASE"/>
    <property type="match status" value="1"/>
</dbReference>
<dbReference type="InterPro" id="IPR026461">
    <property type="entry name" value="Trfase_2_rSAM/seldom_assoc"/>
</dbReference>
<dbReference type="KEGG" id="kim:G3T16_19390"/>
<evidence type="ECO:0000259" key="6">
    <source>
        <dbReference type="Pfam" id="PF00535"/>
    </source>
</evidence>
<protein>
    <submittedName>
        <fullName evidence="7">Glycosyltransferase family 2 protein</fullName>
    </submittedName>
</protein>
<dbReference type="InterPro" id="IPR029044">
    <property type="entry name" value="Nucleotide-diphossugar_trans"/>
</dbReference>
<evidence type="ECO:0000256" key="4">
    <source>
        <dbReference type="ARBA" id="ARBA00022679"/>
    </source>
</evidence>
<accession>A0A6C0UCB4</accession>
<comment type="subcellular location">
    <subcellularLocation>
        <location evidence="1">Cell membrane</location>
    </subcellularLocation>
</comment>
<evidence type="ECO:0000313" key="8">
    <source>
        <dbReference type="Proteomes" id="UP000477680"/>
    </source>
</evidence>
<dbReference type="InterPro" id="IPR001173">
    <property type="entry name" value="Glyco_trans_2-like"/>
</dbReference>
<evidence type="ECO:0000313" key="7">
    <source>
        <dbReference type="EMBL" id="QIB67764.1"/>
    </source>
</evidence>
<organism evidence="7 8">
    <name type="scientific">Kineobactrum salinum</name>
    <dbReference type="NCBI Taxonomy" id="2708301"/>
    <lineage>
        <taxon>Bacteria</taxon>
        <taxon>Pseudomonadati</taxon>
        <taxon>Pseudomonadota</taxon>
        <taxon>Gammaproteobacteria</taxon>
        <taxon>Cellvibrionales</taxon>
        <taxon>Halieaceae</taxon>
        <taxon>Kineobactrum</taxon>
    </lineage>
</organism>
<evidence type="ECO:0000256" key="5">
    <source>
        <dbReference type="ARBA" id="ARBA00023136"/>
    </source>
</evidence>
<dbReference type="PANTHER" id="PTHR43646:SF2">
    <property type="entry name" value="GLYCOSYLTRANSFERASE 2-LIKE DOMAIN-CONTAINING PROTEIN"/>
    <property type="match status" value="1"/>
</dbReference>
<dbReference type="NCBIfam" id="TIGR04283">
    <property type="entry name" value="glyco_like_mftF"/>
    <property type="match status" value="1"/>
</dbReference>
<evidence type="ECO:0000256" key="2">
    <source>
        <dbReference type="ARBA" id="ARBA00022475"/>
    </source>
</evidence>
<feature type="domain" description="Glycosyltransferase 2-like" evidence="6">
    <location>
        <begin position="6"/>
        <end position="91"/>
    </location>
</feature>
<name>A0A6C0UCB4_9GAMM</name>
<dbReference type="GO" id="GO:0016757">
    <property type="term" value="F:glycosyltransferase activity"/>
    <property type="evidence" value="ECO:0007669"/>
    <property type="project" value="UniProtKB-KW"/>
</dbReference>